<keyword evidence="1" id="KW-0732">Signal</keyword>
<proteinExistence type="predicted"/>
<organism evidence="2 3">
    <name type="scientific">Stylosanthes scabra</name>
    <dbReference type="NCBI Taxonomy" id="79078"/>
    <lineage>
        <taxon>Eukaryota</taxon>
        <taxon>Viridiplantae</taxon>
        <taxon>Streptophyta</taxon>
        <taxon>Embryophyta</taxon>
        <taxon>Tracheophyta</taxon>
        <taxon>Spermatophyta</taxon>
        <taxon>Magnoliopsida</taxon>
        <taxon>eudicotyledons</taxon>
        <taxon>Gunneridae</taxon>
        <taxon>Pentapetalae</taxon>
        <taxon>rosids</taxon>
        <taxon>fabids</taxon>
        <taxon>Fabales</taxon>
        <taxon>Fabaceae</taxon>
        <taxon>Papilionoideae</taxon>
        <taxon>50 kb inversion clade</taxon>
        <taxon>dalbergioids sensu lato</taxon>
        <taxon>Dalbergieae</taxon>
        <taxon>Pterocarpus clade</taxon>
        <taxon>Stylosanthes</taxon>
    </lineage>
</organism>
<sequence length="107" mass="11976">MLVKVIIFSLLLMMMGFSVNTTEAGGCRHQQLDPKLITTSYYSPSQDALHCKCLDISVSCLPSCERCGCLEPNNGHDVNNLCMCDDFHKSVCPYSCFNCYCTKDKDM</sequence>
<evidence type="ECO:0000313" key="3">
    <source>
        <dbReference type="Proteomes" id="UP001341840"/>
    </source>
</evidence>
<dbReference type="Proteomes" id="UP001341840">
    <property type="component" value="Unassembled WGS sequence"/>
</dbReference>
<keyword evidence="3" id="KW-1185">Reference proteome</keyword>
<dbReference type="EMBL" id="JASCZI010120927">
    <property type="protein sequence ID" value="MED6157759.1"/>
    <property type="molecule type" value="Genomic_DNA"/>
</dbReference>
<protein>
    <submittedName>
        <fullName evidence="2">Uncharacterized protein</fullName>
    </submittedName>
</protein>
<feature type="chain" id="PRO_5045922386" evidence="1">
    <location>
        <begin position="25"/>
        <end position="107"/>
    </location>
</feature>
<comment type="caution">
    <text evidence="2">The sequence shown here is derived from an EMBL/GenBank/DDBJ whole genome shotgun (WGS) entry which is preliminary data.</text>
</comment>
<evidence type="ECO:0000313" key="2">
    <source>
        <dbReference type="EMBL" id="MED6157759.1"/>
    </source>
</evidence>
<evidence type="ECO:0000256" key="1">
    <source>
        <dbReference type="SAM" id="SignalP"/>
    </source>
</evidence>
<feature type="signal peptide" evidence="1">
    <location>
        <begin position="1"/>
        <end position="24"/>
    </location>
</feature>
<name>A0ABU6U9V6_9FABA</name>
<reference evidence="2 3" key="1">
    <citation type="journal article" date="2023" name="Plants (Basel)">
        <title>Bridging the Gap: Combining Genomics and Transcriptomics Approaches to Understand Stylosanthes scabra, an Orphan Legume from the Brazilian Caatinga.</title>
        <authorList>
            <person name="Ferreira-Neto J.R.C."/>
            <person name="da Silva M.D."/>
            <person name="Binneck E."/>
            <person name="de Melo N.F."/>
            <person name="da Silva R.H."/>
            <person name="de Melo A.L.T.M."/>
            <person name="Pandolfi V."/>
            <person name="Bustamante F.O."/>
            <person name="Brasileiro-Vidal A.C."/>
            <person name="Benko-Iseppon A.M."/>
        </authorList>
    </citation>
    <scope>NUCLEOTIDE SEQUENCE [LARGE SCALE GENOMIC DNA]</scope>
    <source>
        <tissue evidence="2">Leaves</tissue>
    </source>
</reference>
<gene>
    <name evidence="2" type="ORF">PIB30_026288</name>
</gene>
<accession>A0ABU6U9V6</accession>